<dbReference type="Proteomes" id="UP000256328">
    <property type="component" value="Unassembled WGS sequence"/>
</dbReference>
<dbReference type="Gene3D" id="3.40.630.30">
    <property type="match status" value="1"/>
</dbReference>
<accession>A0A3D8R7M6</accession>
<dbReference type="PROSITE" id="PS51186">
    <property type="entry name" value="GNAT"/>
    <property type="match status" value="1"/>
</dbReference>
<dbReference type="PANTHER" id="PTHR42791:SF17">
    <property type="entry name" value="ACETYLTRANSFERASE, GNAT FAMILY FAMILY (AFU_ORTHOLOGUE AFUA_8G05690)"/>
    <property type="match status" value="1"/>
</dbReference>
<dbReference type="InterPro" id="IPR000182">
    <property type="entry name" value="GNAT_dom"/>
</dbReference>
<evidence type="ECO:0000313" key="2">
    <source>
        <dbReference type="EMBL" id="RDW69951.1"/>
    </source>
</evidence>
<protein>
    <recommendedName>
        <fullName evidence="1">N-acetyltransferase domain-containing protein</fullName>
    </recommendedName>
</protein>
<dbReference type="InterPro" id="IPR052523">
    <property type="entry name" value="Trichothecene_AcTrans"/>
</dbReference>
<dbReference type="EMBL" id="PDLN01000012">
    <property type="protein sequence ID" value="RDW69951.1"/>
    <property type="molecule type" value="Genomic_DNA"/>
</dbReference>
<proteinExistence type="predicted"/>
<dbReference type="AlphaFoldDB" id="A0A3D8R7M6"/>
<dbReference type="PANTHER" id="PTHR42791">
    <property type="entry name" value="GNAT FAMILY ACETYLTRANSFERASE"/>
    <property type="match status" value="1"/>
</dbReference>
<keyword evidence="3" id="KW-1185">Reference proteome</keyword>
<feature type="domain" description="N-acetyltransferase" evidence="1">
    <location>
        <begin position="73"/>
        <end position="220"/>
    </location>
</feature>
<name>A0A3D8R7M6_9HELO</name>
<dbReference type="Pfam" id="PF13673">
    <property type="entry name" value="Acetyltransf_10"/>
    <property type="match status" value="1"/>
</dbReference>
<dbReference type="OrthoDB" id="196847at2759"/>
<reference evidence="2 3" key="1">
    <citation type="journal article" date="2018" name="IMA Fungus">
        <title>IMA Genome-F 9: Draft genome sequence of Annulohypoxylon stygium, Aspergillus mulundensis, Berkeleyomyces basicola (syn. Thielaviopsis basicola), Ceratocystis smalleyi, two Cercospora beticola strains, Coleophoma cylindrospora, Fusarium fracticaudum, Phialophora cf. hyalina, and Morchella septimelata.</title>
        <authorList>
            <person name="Wingfield B.D."/>
            <person name="Bills G.F."/>
            <person name="Dong Y."/>
            <person name="Huang W."/>
            <person name="Nel W.J."/>
            <person name="Swalarsk-Parry B.S."/>
            <person name="Vaghefi N."/>
            <person name="Wilken P.M."/>
            <person name="An Z."/>
            <person name="de Beer Z.W."/>
            <person name="De Vos L."/>
            <person name="Chen L."/>
            <person name="Duong T.A."/>
            <person name="Gao Y."/>
            <person name="Hammerbacher A."/>
            <person name="Kikkert J.R."/>
            <person name="Li Y."/>
            <person name="Li H."/>
            <person name="Li K."/>
            <person name="Li Q."/>
            <person name="Liu X."/>
            <person name="Ma X."/>
            <person name="Naidoo K."/>
            <person name="Pethybridge S.J."/>
            <person name="Sun J."/>
            <person name="Steenkamp E.T."/>
            <person name="van der Nest M.A."/>
            <person name="van Wyk S."/>
            <person name="Wingfield M.J."/>
            <person name="Xiong C."/>
            <person name="Yue Q."/>
            <person name="Zhang X."/>
        </authorList>
    </citation>
    <scope>NUCLEOTIDE SEQUENCE [LARGE SCALE GENOMIC DNA]</scope>
    <source>
        <strain evidence="2 3">BP5796</strain>
    </source>
</reference>
<dbReference type="InterPro" id="IPR016181">
    <property type="entry name" value="Acyl_CoA_acyltransferase"/>
</dbReference>
<dbReference type="GO" id="GO:0016747">
    <property type="term" value="F:acyltransferase activity, transferring groups other than amino-acyl groups"/>
    <property type="evidence" value="ECO:0007669"/>
    <property type="project" value="InterPro"/>
</dbReference>
<dbReference type="SUPFAM" id="SSF55729">
    <property type="entry name" value="Acyl-CoA N-acyltransferases (Nat)"/>
    <property type="match status" value="1"/>
</dbReference>
<organism evidence="2 3">
    <name type="scientific">Coleophoma crateriformis</name>
    <dbReference type="NCBI Taxonomy" id="565419"/>
    <lineage>
        <taxon>Eukaryota</taxon>
        <taxon>Fungi</taxon>
        <taxon>Dikarya</taxon>
        <taxon>Ascomycota</taxon>
        <taxon>Pezizomycotina</taxon>
        <taxon>Leotiomycetes</taxon>
        <taxon>Helotiales</taxon>
        <taxon>Dermateaceae</taxon>
        <taxon>Coleophoma</taxon>
    </lineage>
</organism>
<evidence type="ECO:0000313" key="3">
    <source>
        <dbReference type="Proteomes" id="UP000256328"/>
    </source>
</evidence>
<comment type="caution">
    <text evidence="2">The sequence shown here is derived from an EMBL/GenBank/DDBJ whole genome shotgun (WGS) entry which is preliminary data.</text>
</comment>
<gene>
    <name evidence="2" type="ORF">BP5796_08348</name>
</gene>
<sequence>MSKFKLRPALASDIPSIVSIYMSAFSHAHDLISLQVFPRDQKSSHQFWHDMMTEEIDDPEARILAVTVATPRAEGSELDEEEVVAFAKWNTPRTYPHPSLSPFPTWPHPPAAALANHFFGALSLRKHELVGDGALRPYWYLELVATKPEFQGQGAAGLLMRWGLERADEAGVETYLEASPEGKAVYERFGFKEVGRLVVGEEWFGEQGEFVEVFMVRDGKET</sequence>
<evidence type="ECO:0000259" key="1">
    <source>
        <dbReference type="PROSITE" id="PS51186"/>
    </source>
</evidence>
<dbReference type="CDD" id="cd04301">
    <property type="entry name" value="NAT_SF"/>
    <property type="match status" value="1"/>
</dbReference>